<comment type="caution">
    <text evidence="1">The sequence shown here is derived from an EMBL/GenBank/DDBJ whole genome shotgun (WGS) entry which is preliminary data.</text>
</comment>
<evidence type="ECO:0000313" key="1">
    <source>
        <dbReference type="EMBL" id="NEC77950.1"/>
    </source>
</evidence>
<protein>
    <submittedName>
        <fullName evidence="1">ATPase</fullName>
    </submittedName>
</protein>
<accession>A0A6G3TVX9</accession>
<dbReference type="EMBL" id="JAAGMU010000085">
    <property type="protein sequence ID" value="NEC77950.1"/>
    <property type="molecule type" value="Genomic_DNA"/>
</dbReference>
<sequence>GERTLTARTLAASLVGSLARREPEDLAILNKYLHGVVEPRSKEEGGSWPEFLEGGRDAIATLS</sequence>
<dbReference type="AlphaFoldDB" id="A0A6G3TVX9"/>
<organism evidence="1">
    <name type="scientific">Streptomyces sp. SID7958</name>
    <dbReference type="NCBI Taxonomy" id="2706093"/>
    <lineage>
        <taxon>Bacteria</taxon>
        <taxon>Bacillati</taxon>
        <taxon>Actinomycetota</taxon>
        <taxon>Actinomycetes</taxon>
        <taxon>Kitasatosporales</taxon>
        <taxon>Streptomycetaceae</taxon>
        <taxon>Streptomyces</taxon>
    </lineage>
</organism>
<gene>
    <name evidence="1" type="ORF">G3I38_01500</name>
</gene>
<proteinExistence type="predicted"/>
<reference evidence="1" key="1">
    <citation type="submission" date="2020-01" db="EMBL/GenBank/DDBJ databases">
        <title>Insect and environment-associated Actinomycetes.</title>
        <authorList>
            <person name="Currrie C."/>
            <person name="Chevrette M."/>
            <person name="Carlson C."/>
            <person name="Stubbendieck R."/>
            <person name="Wendt-Pienkowski E."/>
        </authorList>
    </citation>
    <scope>NUCLEOTIDE SEQUENCE</scope>
    <source>
        <strain evidence="1">SID7958</strain>
    </source>
</reference>
<name>A0A6G3TVX9_9ACTN</name>
<feature type="non-terminal residue" evidence="1">
    <location>
        <position position="1"/>
    </location>
</feature>